<dbReference type="Proteomes" id="UP000178089">
    <property type="component" value="Unassembled WGS sequence"/>
</dbReference>
<protein>
    <recommendedName>
        <fullName evidence="1">Peptidoglycan binding-like domain-containing protein</fullName>
    </recommendedName>
</protein>
<name>A0A1G2N0E5_9BACT</name>
<accession>A0A1G2N0E5</accession>
<dbReference type="InterPro" id="IPR036366">
    <property type="entry name" value="PGBDSf"/>
</dbReference>
<dbReference type="Pfam" id="PF01471">
    <property type="entry name" value="PG_binding_1"/>
    <property type="match status" value="2"/>
</dbReference>
<dbReference type="Gene3D" id="1.10.101.10">
    <property type="entry name" value="PGBD-like superfamily/PGBD"/>
    <property type="match status" value="2"/>
</dbReference>
<dbReference type="InterPro" id="IPR002477">
    <property type="entry name" value="Peptidoglycan-bd-like"/>
</dbReference>
<evidence type="ECO:0000313" key="3">
    <source>
        <dbReference type="Proteomes" id="UP000178089"/>
    </source>
</evidence>
<evidence type="ECO:0000259" key="1">
    <source>
        <dbReference type="Pfam" id="PF01471"/>
    </source>
</evidence>
<feature type="domain" description="Peptidoglycan binding-like" evidence="1">
    <location>
        <begin position="127"/>
        <end position="179"/>
    </location>
</feature>
<dbReference type="EMBL" id="MHRT01000007">
    <property type="protein sequence ID" value="OHA28792.1"/>
    <property type="molecule type" value="Genomic_DNA"/>
</dbReference>
<dbReference type="InterPro" id="IPR036365">
    <property type="entry name" value="PGBD-like_sf"/>
</dbReference>
<reference evidence="2 3" key="1">
    <citation type="journal article" date="2016" name="Nat. Commun.">
        <title>Thousands of microbial genomes shed light on interconnected biogeochemical processes in an aquifer system.</title>
        <authorList>
            <person name="Anantharaman K."/>
            <person name="Brown C.T."/>
            <person name="Hug L.A."/>
            <person name="Sharon I."/>
            <person name="Castelle C.J."/>
            <person name="Probst A.J."/>
            <person name="Thomas B.C."/>
            <person name="Singh A."/>
            <person name="Wilkins M.J."/>
            <person name="Karaoz U."/>
            <person name="Brodie E.L."/>
            <person name="Williams K.H."/>
            <person name="Hubbard S.S."/>
            <person name="Banfield J.F."/>
        </authorList>
    </citation>
    <scope>NUCLEOTIDE SEQUENCE [LARGE SCALE GENOMIC DNA]</scope>
</reference>
<sequence>MTCTPIPSAFSASVVLTSDLSRGTEGSDVETLQKFLARFSEIYPEGIANGFFGPATERAVKRFQAKYGISQVGRVGPATRAKIVEVSATGGAVPATVPAPTITPLSGVTPATTAVVVFNTRLTKGTSGEDVKNLQKILNKDPETQITTEGTGSPGNETDYFGSLTEQAVQKFQVKYGIANPGDEGYGQVGPKTRMRLNQLGL</sequence>
<proteinExistence type="predicted"/>
<dbReference type="STRING" id="1802315.A3F51_02315"/>
<dbReference type="AlphaFoldDB" id="A0A1G2N0E5"/>
<organism evidence="2 3">
    <name type="scientific">Candidatus Taylorbacteria bacterium RIFCSPHIGHO2_12_FULL_45_16</name>
    <dbReference type="NCBI Taxonomy" id="1802315"/>
    <lineage>
        <taxon>Bacteria</taxon>
        <taxon>Candidatus Tayloriibacteriota</taxon>
    </lineage>
</organism>
<evidence type="ECO:0000313" key="2">
    <source>
        <dbReference type="EMBL" id="OHA28792.1"/>
    </source>
</evidence>
<feature type="domain" description="Peptidoglycan binding-like" evidence="1">
    <location>
        <begin position="26"/>
        <end position="83"/>
    </location>
</feature>
<dbReference type="SUPFAM" id="SSF47090">
    <property type="entry name" value="PGBD-like"/>
    <property type="match status" value="2"/>
</dbReference>
<comment type="caution">
    <text evidence="2">The sequence shown here is derived from an EMBL/GenBank/DDBJ whole genome shotgun (WGS) entry which is preliminary data.</text>
</comment>
<gene>
    <name evidence="2" type="ORF">A3F51_02315</name>
</gene>